<dbReference type="Pfam" id="PF05036">
    <property type="entry name" value="SPOR"/>
    <property type="match status" value="1"/>
</dbReference>
<feature type="compositionally biased region" description="Low complexity" evidence="1">
    <location>
        <begin position="105"/>
        <end position="123"/>
    </location>
</feature>
<organism evidence="4 5">
    <name type="scientific">Tritonibacter aquimaris</name>
    <dbReference type="NCBI Taxonomy" id="2663379"/>
    <lineage>
        <taxon>Bacteria</taxon>
        <taxon>Pseudomonadati</taxon>
        <taxon>Pseudomonadota</taxon>
        <taxon>Alphaproteobacteria</taxon>
        <taxon>Rhodobacterales</taxon>
        <taxon>Paracoccaceae</taxon>
        <taxon>Tritonibacter</taxon>
    </lineage>
</organism>
<accession>A0A844AU88</accession>
<evidence type="ECO:0000313" key="5">
    <source>
        <dbReference type="Proteomes" id="UP000436694"/>
    </source>
</evidence>
<dbReference type="AlphaFoldDB" id="A0A844AU88"/>
<dbReference type="Gene3D" id="3.30.70.1070">
    <property type="entry name" value="Sporulation related repeat"/>
    <property type="match status" value="1"/>
</dbReference>
<comment type="caution">
    <text evidence="4">The sequence shown here is derived from an EMBL/GenBank/DDBJ whole genome shotgun (WGS) entry which is preliminary data.</text>
</comment>
<proteinExistence type="predicted"/>
<feature type="chain" id="PRO_5032612386" evidence="2">
    <location>
        <begin position="24"/>
        <end position="429"/>
    </location>
</feature>
<keyword evidence="5" id="KW-1185">Reference proteome</keyword>
<protein>
    <submittedName>
        <fullName evidence="4">SPOR domain-containing protein</fullName>
    </submittedName>
</protein>
<dbReference type="Proteomes" id="UP000436694">
    <property type="component" value="Unassembled WGS sequence"/>
</dbReference>
<name>A0A844AU88_9RHOB</name>
<dbReference type="InterPro" id="IPR036680">
    <property type="entry name" value="SPOR-like_sf"/>
</dbReference>
<evidence type="ECO:0000256" key="2">
    <source>
        <dbReference type="SAM" id="SignalP"/>
    </source>
</evidence>
<evidence type="ECO:0000313" key="4">
    <source>
        <dbReference type="EMBL" id="MQY42968.1"/>
    </source>
</evidence>
<reference evidence="4 5" key="1">
    <citation type="submission" date="2019-10" db="EMBL/GenBank/DDBJ databases">
        <title>Epibacterium sp. nov., isolated from seawater.</title>
        <authorList>
            <person name="Zhang X."/>
            <person name="Li N."/>
        </authorList>
    </citation>
    <scope>NUCLEOTIDE SEQUENCE [LARGE SCALE GENOMIC DNA]</scope>
    <source>
        <strain evidence="4 5">SM1969</strain>
    </source>
</reference>
<dbReference type="GO" id="GO:0042834">
    <property type="term" value="F:peptidoglycan binding"/>
    <property type="evidence" value="ECO:0007669"/>
    <property type="project" value="InterPro"/>
</dbReference>
<evidence type="ECO:0000256" key="1">
    <source>
        <dbReference type="SAM" id="MobiDB-lite"/>
    </source>
</evidence>
<dbReference type="InterPro" id="IPR007730">
    <property type="entry name" value="SPOR-like_dom"/>
</dbReference>
<feature type="signal peptide" evidence="2">
    <location>
        <begin position="1"/>
        <end position="23"/>
    </location>
</feature>
<sequence length="429" mass="45621">MKLTRIIALAIIAGSLSSQSGFAQSSRGASAPAEVPPASFKGRQYVDSRGCVYIRAGIDGAVNWVPRVERNRRQICGFEPTNIAGSAAPVRRATASAGPELITLPSADQPSAQTAAQPAAQTPVKTPVNTQAAVVSRQKPRRVAPAPVVRTTAKPAPVRVERQPVRRAVPVVVTPDPQPAPIGPGGCRGLSDISRQYTNQTDVRCGPQVESPVTYGQRSSLQLAPNTRVLPAHLHTARQQAADVEVPEGYRVVWQDGRLNPRRAEQALYPGGFASDGQPPVGYVATPDSIERHNPQRAVGTATGASTMAQVWNSDLPRSLKPVVAEPVITVKNRYQTQPQHLGFLSAEASAALDQPSRYIRAGVFETDAAAASAKARLQARGLKVRMGRVTRKGQAYPVVLVGPFAGNDADKALQHVRAAGFSRARLSK</sequence>
<feature type="domain" description="SPOR" evidence="3">
    <location>
        <begin position="352"/>
        <end position="429"/>
    </location>
</feature>
<dbReference type="PROSITE" id="PS51724">
    <property type="entry name" value="SPOR"/>
    <property type="match status" value="1"/>
</dbReference>
<evidence type="ECO:0000259" key="3">
    <source>
        <dbReference type="PROSITE" id="PS51724"/>
    </source>
</evidence>
<dbReference type="EMBL" id="WIXK01000004">
    <property type="protein sequence ID" value="MQY42968.1"/>
    <property type="molecule type" value="Genomic_DNA"/>
</dbReference>
<gene>
    <name evidence="4" type="ORF">GG681_09970</name>
</gene>
<dbReference type="SUPFAM" id="SSF110997">
    <property type="entry name" value="Sporulation related repeat"/>
    <property type="match status" value="1"/>
</dbReference>
<keyword evidence="2" id="KW-0732">Signal</keyword>
<dbReference type="RefSeq" id="WP_153547633.1">
    <property type="nucleotide sequence ID" value="NZ_WIXK01000004.1"/>
</dbReference>
<feature type="region of interest" description="Disordered" evidence="1">
    <location>
        <begin position="103"/>
        <end position="147"/>
    </location>
</feature>